<dbReference type="Gene3D" id="1.25.40.10">
    <property type="entry name" value="Tetratricopeptide repeat domain"/>
    <property type="match status" value="1"/>
</dbReference>
<evidence type="ECO:0000313" key="5">
    <source>
        <dbReference type="Proteomes" id="UP000282837"/>
    </source>
</evidence>
<dbReference type="OrthoDB" id="7388953at2"/>
<evidence type="ECO:0000259" key="3">
    <source>
        <dbReference type="Pfam" id="PF05036"/>
    </source>
</evidence>
<dbReference type="GO" id="GO:0042834">
    <property type="term" value="F:peptidoglycan binding"/>
    <property type="evidence" value="ECO:0007669"/>
    <property type="project" value="InterPro"/>
</dbReference>
<dbReference type="InterPro" id="IPR007730">
    <property type="entry name" value="SPOR-like_dom"/>
</dbReference>
<reference evidence="4 5" key="1">
    <citation type="submission" date="2019-01" db="EMBL/GenBank/DDBJ databases">
        <authorList>
            <person name="Chen W.-M."/>
        </authorList>
    </citation>
    <scope>NUCLEOTIDE SEQUENCE [LARGE SCALE GENOMIC DNA]</scope>
    <source>
        <strain evidence="4 5">FSY-9</strain>
    </source>
</reference>
<comment type="caution">
    <text evidence="4">The sequence shown here is derived from an EMBL/GenBank/DDBJ whole genome shotgun (WGS) entry which is preliminary data.</text>
</comment>
<dbReference type="Gene3D" id="3.30.70.1070">
    <property type="entry name" value="Sporulation related repeat"/>
    <property type="match status" value="1"/>
</dbReference>
<dbReference type="SUPFAM" id="SSF48452">
    <property type="entry name" value="TPR-like"/>
    <property type="match status" value="1"/>
</dbReference>
<evidence type="ECO:0000313" key="4">
    <source>
        <dbReference type="EMBL" id="RVU05299.1"/>
    </source>
</evidence>
<name>A0A437N5U2_9SPHN</name>
<feature type="chain" id="PRO_5019298956" evidence="2">
    <location>
        <begin position="43"/>
        <end position="523"/>
    </location>
</feature>
<dbReference type="Pfam" id="PF05036">
    <property type="entry name" value="SPOR"/>
    <property type="match status" value="1"/>
</dbReference>
<accession>A0A437N5U2</accession>
<proteinExistence type="predicted"/>
<evidence type="ECO:0000256" key="2">
    <source>
        <dbReference type="SAM" id="SignalP"/>
    </source>
</evidence>
<gene>
    <name evidence="4" type="ORF">EOE18_08235</name>
</gene>
<feature type="domain" description="SPOR" evidence="3">
    <location>
        <begin position="375"/>
        <end position="451"/>
    </location>
</feature>
<dbReference type="InterPro" id="IPR011990">
    <property type="entry name" value="TPR-like_helical_dom_sf"/>
</dbReference>
<dbReference type="Proteomes" id="UP000282837">
    <property type="component" value="Unassembled WGS sequence"/>
</dbReference>
<organism evidence="4 5">
    <name type="scientific">Novosphingobium umbonatum</name>
    <dbReference type="NCBI Taxonomy" id="1908524"/>
    <lineage>
        <taxon>Bacteria</taxon>
        <taxon>Pseudomonadati</taxon>
        <taxon>Pseudomonadota</taxon>
        <taxon>Alphaproteobacteria</taxon>
        <taxon>Sphingomonadales</taxon>
        <taxon>Sphingomonadaceae</taxon>
        <taxon>Novosphingobium</taxon>
    </lineage>
</organism>
<feature type="signal peptide" evidence="2">
    <location>
        <begin position="1"/>
        <end position="42"/>
    </location>
</feature>
<protein>
    <submittedName>
        <fullName evidence="4">SPOR domain-containing protein</fullName>
    </submittedName>
</protein>
<dbReference type="InterPro" id="IPR036680">
    <property type="entry name" value="SPOR-like_sf"/>
</dbReference>
<dbReference type="RefSeq" id="WP_127708188.1">
    <property type="nucleotide sequence ID" value="NZ_SACO01000005.1"/>
</dbReference>
<sequence length="523" mass="52694">MQHDPKGDGGRKSAGLGAAGLRQLRISLATCVALGLAGTAQAADKHGAKTAPVGHFVKAAAVKQSPVLSAAEQAVAKQPRDAGARAALGRIYLREGRFLSAATALGDAVSLGDTGNRTLLALALAQVGSGQDGAALMTLEQGKGSIPVVDLGLALALAGEPEKGAALLADAVKAGDGSEKLRANLAYAYALAGDWAQARNLISTDLPADRVDARMTEWAAKAKPEASRERVASLLGVAIKSDTGLPARLALAPAPAPVQAKVDSPVMAAAAETAVPTPVLAANSAESSELAPTVPAPVASSANVENFRVITASMTPVSPAPDMAAPAVDPKPVAAKLADKTKAKAKPAKAQTKSPDAQMAQAEPAAKPAPKVLRSGNHMVQLGAFLSEQNAQRARDAAVARDKGLEGRISIAKATVNGRDFWRVTVAGLDAASAAGKCEAIRKAGGACFARANLPAAVGVPTIHTAVLAPKITTPAKAVAKAAVQAKPADKPKQVAAASPAPKENISPRSMALAMAVKARLAH</sequence>
<evidence type="ECO:0000256" key="1">
    <source>
        <dbReference type="SAM" id="MobiDB-lite"/>
    </source>
</evidence>
<keyword evidence="2" id="KW-0732">Signal</keyword>
<feature type="region of interest" description="Disordered" evidence="1">
    <location>
        <begin position="340"/>
        <end position="362"/>
    </location>
</feature>
<dbReference type="SUPFAM" id="SSF110997">
    <property type="entry name" value="Sporulation related repeat"/>
    <property type="match status" value="1"/>
</dbReference>
<feature type="compositionally biased region" description="Low complexity" evidence="1">
    <location>
        <begin position="348"/>
        <end position="362"/>
    </location>
</feature>
<dbReference type="AlphaFoldDB" id="A0A437N5U2"/>
<dbReference type="EMBL" id="SACO01000005">
    <property type="protein sequence ID" value="RVU05299.1"/>
    <property type="molecule type" value="Genomic_DNA"/>
</dbReference>
<keyword evidence="5" id="KW-1185">Reference proteome</keyword>